<evidence type="ECO:0000313" key="3">
    <source>
        <dbReference type="Proteomes" id="UP000006911"/>
    </source>
</evidence>
<dbReference type="PANTHER" id="PTHR42087">
    <property type="entry name" value="ILP IS AN APOPTOSIS INHIBITOR"/>
    <property type="match status" value="1"/>
</dbReference>
<dbReference type="HOGENOM" id="CLU_079969_0_0_1"/>
<evidence type="ECO:0000256" key="1">
    <source>
        <dbReference type="SAM" id="MobiDB-lite"/>
    </source>
</evidence>
<sequence length="248" mass="27309">MEFNSYASSFPCFNNGNASASGSHRQPSGPSSSLGGETDGAVGGFDIIAWYPKHQSCQRYFVEVAQHSYPCQALAAFINIKLPFQRAAGSSNPPTGSTPVRPPLSFGPLGGFHPPPPPLAQTQIHHPTMPSYDWVSLYPYIRRLVATGFDAPAILRSWFGDDWECGIGPQHEQERRNFLFAAKSGGWATAKRDYDMIADECIPYLQPLRKISEEELEGAEDVWSGWLAMEDWMLGKRAPRAGSRGSEL</sequence>
<name>D5G4A9_TUBMM</name>
<keyword evidence="3" id="KW-1185">Reference proteome</keyword>
<feature type="compositionally biased region" description="Polar residues" evidence="1">
    <location>
        <begin position="18"/>
        <end position="35"/>
    </location>
</feature>
<dbReference type="STRING" id="656061.D5G4A9"/>
<dbReference type="InParanoid" id="D5G4A9"/>
<dbReference type="EMBL" id="FN429986">
    <property type="protein sequence ID" value="CAZ79352.1"/>
    <property type="molecule type" value="Genomic_DNA"/>
</dbReference>
<dbReference type="PANTHER" id="PTHR42087:SF1">
    <property type="entry name" value="ILP IS AN APOPTOSIS INHIBITOR"/>
    <property type="match status" value="1"/>
</dbReference>
<dbReference type="GeneID" id="9184977"/>
<dbReference type="Proteomes" id="UP000006911">
    <property type="component" value="Unassembled WGS sequence"/>
</dbReference>
<evidence type="ECO:0000313" key="2">
    <source>
        <dbReference type="EMBL" id="CAZ79352.1"/>
    </source>
</evidence>
<dbReference type="OMA" id="FEWYPHY"/>
<gene>
    <name evidence="2" type="ORF">GSTUM_00004027001</name>
</gene>
<dbReference type="RefSeq" id="XP_002835231.1">
    <property type="nucleotide sequence ID" value="XM_002835185.1"/>
</dbReference>
<dbReference type="AlphaFoldDB" id="D5G4A9"/>
<reference evidence="2 3" key="1">
    <citation type="journal article" date="2010" name="Nature">
        <title>Perigord black truffle genome uncovers evolutionary origins and mechanisms of symbiosis.</title>
        <authorList>
            <person name="Martin F."/>
            <person name="Kohler A."/>
            <person name="Murat C."/>
            <person name="Balestrini R."/>
            <person name="Coutinho P.M."/>
            <person name="Jaillon O."/>
            <person name="Montanini B."/>
            <person name="Morin E."/>
            <person name="Noel B."/>
            <person name="Percudani R."/>
            <person name="Porcel B."/>
            <person name="Rubini A."/>
            <person name="Amicucci A."/>
            <person name="Amselem J."/>
            <person name="Anthouard V."/>
            <person name="Arcioni S."/>
            <person name="Artiguenave F."/>
            <person name="Aury J.M."/>
            <person name="Ballario P."/>
            <person name="Bolchi A."/>
            <person name="Brenna A."/>
            <person name="Brun A."/>
            <person name="Buee M."/>
            <person name="Cantarel B."/>
            <person name="Chevalier G."/>
            <person name="Couloux A."/>
            <person name="Da Silva C."/>
            <person name="Denoeud F."/>
            <person name="Duplessis S."/>
            <person name="Ghignone S."/>
            <person name="Hilselberger B."/>
            <person name="Iotti M."/>
            <person name="Marcais B."/>
            <person name="Mello A."/>
            <person name="Miranda M."/>
            <person name="Pacioni G."/>
            <person name="Quesneville H."/>
            <person name="Riccioni C."/>
            <person name="Ruotolo R."/>
            <person name="Splivallo R."/>
            <person name="Stocchi V."/>
            <person name="Tisserant E."/>
            <person name="Viscomi A.R."/>
            <person name="Zambonelli A."/>
            <person name="Zampieri E."/>
            <person name="Henrissat B."/>
            <person name="Lebrun M.H."/>
            <person name="Paolocci F."/>
            <person name="Bonfante P."/>
            <person name="Ottonello S."/>
            <person name="Wincker P."/>
        </authorList>
    </citation>
    <scope>NUCLEOTIDE SEQUENCE [LARGE SCALE GENOMIC DNA]</scope>
    <source>
        <strain evidence="2 3">Mel28</strain>
    </source>
</reference>
<dbReference type="eggNOG" id="ENOG502S2F8">
    <property type="taxonomic scope" value="Eukaryota"/>
</dbReference>
<proteinExistence type="predicted"/>
<feature type="region of interest" description="Disordered" evidence="1">
    <location>
        <begin position="18"/>
        <end position="37"/>
    </location>
</feature>
<dbReference type="KEGG" id="tml:GSTUM_00004027001"/>
<organism evidence="2 3">
    <name type="scientific">Tuber melanosporum (strain Mel28)</name>
    <name type="common">Perigord black truffle</name>
    <dbReference type="NCBI Taxonomy" id="656061"/>
    <lineage>
        <taxon>Eukaryota</taxon>
        <taxon>Fungi</taxon>
        <taxon>Dikarya</taxon>
        <taxon>Ascomycota</taxon>
        <taxon>Pezizomycotina</taxon>
        <taxon>Pezizomycetes</taxon>
        <taxon>Pezizales</taxon>
        <taxon>Tuberaceae</taxon>
        <taxon>Tuber</taxon>
    </lineage>
</organism>
<dbReference type="InterPro" id="IPR053267">
    <property type="entry name" value="Verrucosidin_biosynth-assoc"/>
</dbReference>
<protein>
    <submittedName>
        <fullName evidence="2">(Perigord truffle) hypothetical protein</fullName>
    </submittedName>
</protein>
<accession>D5G4A9</accession>